<evidence type="ECO:0000313" key="1">
    <source>
        <dbReference type="EMBL" id="MDQ0157339.1"/>
    </source>
</evidence>
<keyword evidence="2" id="KW-1185">Reference proteome</keyword>
<dbReference type="RefSeq" id="WP_307151807.1">
    <property type="nucleotide sequence ID" value="NZ_JAUSTU010000025.1"/>
</dbReference>
<dbReference type="Proteomes" id="UP001231362">
    <property type="component" value="Unassembled WGS sequence"/>
</dbReference>
<proteinExistence type="predicted"/>
<evidence type="ECO:0000313" key="2">
    <source>
        <dbReference type="Proteomes" id="UP001231362"/>
    </source>
</evidence>
<reference evidence="1 2" key="1">
    <citation type="submission" date="2023-07" db="EMBL/GenBank/DDBJ databases">
        <title>Genomic Encyclopedia of Type Strains, Phase IV (KMG-IV): sequencing the most valuable type-strain genomes for metagenomic binning, comparative biology and taxonomic classification.</title>
        <authorList>
            <person name="Goeker M."/>
        </authorList>
    </citation>
    <scope>NUCLEOTIDE SEQUENCE [LARGE SCALE GENOMIC DNA]</scope>
    <source>
        <strain evidence="1 2">DSM 23948</strain>
    </source>
</reference>
<comment type="caution">
    <text evidence="1">The sequence shown here is derived from an EMBL/GenBank/DDBJ whole genome shotgun (WGS) entry which is preliminary data.</text>
</comment>
<protein>
    <submittedName>
        <fullName evidence="1">Uncharacterized protein</fullName>
    </submittedName>
</protein>
<organism evidence="1 2">
    <name type="scientific">Anoxybacillus andreesenii</name>
    <dbReference type="NCBI Taxonomy" id="1325932"/>
    <lineage>
        <taxon>Bacteria</taxon>
        <taxon>Bacillati</taxon>
        <taxon>Bacillota</taxon>
        <taxon>Bacilli</taxon>
        <taxon>Bacillales</taxon>
        <taxon>Anoxybacillaceae</taxon>
        <taxon>Anoxybacillus</taxon>
    </lineage>
</organism>
<name>A0ABT9V8S7_9BACL</name>
<dbReference type="EMBL" id="JAUSTU010000025">
    <property type="protein sequence ID" value="MDQ0157339.1"/>
    <property type="molecule type" value="Genomic_DNA"/>
</dbReference>
<sequence>MKKKIKSIQGQQVAPNPIGPECIRVTKVYDWVVLTNRDRNKVPIPDECFAQIEACRDDGNIVTATCMEVLDTRRCDFVGAVPANIPDVPGAQIVTLAFHVHIRIQFFCNGVALPGCNFVVPVSFVDDVVLCFPEGTEINCNIFDVQCNVLLNQMLGNMVVIDVVMCKDVQVEAEVKLEVEAKFCGPRDIIPIPELEANCPPLRFPQQCPAFFPTLNCECQGAAEFTGTATIAYTEGGIAATPTGELDLTALVCDQCTLSGSSIQVSFVDTLGPTPIGTPDDDLDQSFIFTATDFRQPTCTNGTALTVTGTGTFTPSGGVTENATFTLALTDITATLTITTPTTTVVIALTEATNPGFSVDVEDCDRFV</sequence>
<accession>A0ABT9V8S7</accession>
<gene>
    <name evidence="1" type="ORF">J2S07_003673</name>
</gene>